<sequence length="98" mass="11367">MQNPRPRLGGIDFKKLSEEEKDSLEENFSRENFREVVFSCEGDRSLGPNGFNLDFLKRCWNVIGEEVIYCVQQFYHKAILPRAMTIAFLALIPKVDNP</sequence>
<reference evidence="1 2" key="1">
    <citation type="submission" date="2023-01" db="EMBL/GenBank/DDBJ databases">
        <authorList>
            <person name="Kreplak J."/>
        </authorList>
    </citation>
    <scope>NUCLEOTIDE SEQUENCE [LARGE SCALE GENOMIC DNA]</scope>
</reference>
<accession>A0AAV0ZLV7</accession>
<evidence type="ECO:0000313" key="1">
    <source>
        <dbReference type="EMBL" id="CAI8598018.1"/>
    </source>
</evidence>
<proteinExistence type="predicted"/>
<protein>
    <submittedName>
        <fullName evidence="1">Uncharacterized protein</fullName>
    </submittedName>
</protein>
<dbReference type="EMBL" id="OX451737">
    <property type="protein sequence ID" value="CAI8598018.1"/>
    <property type="molecule type" value="Genomic_DNA"/>
</dbReference>
<dbReference type="Proteomes" id="UP001157006">
    <property type="component" value="Chromosome 2"/>
</dbReference>
<gene>
    <name evidence="1" type="ORF">VFH_II108400</name>
</gene>
<organism evidence="1 2">
    <name type="scientific">Vicia faba</name>
    <name type="common">Broad bean</name>
    <name type="synonym">Faba vulgaris</name>
    <dbReference type="NCBI Taxonomy" id="3906"/>
    <lineage>
        <taxon>Eukaryota</taxon>
        <taxon>Viridiplantae</taxon>
        <taxon>Streptophyta</taxon>
        <taxon>Embryophyta</taxon>
        <taxon>Tracheophyta</taxon>
        <taxon>Spermatophyta</taxon>
        <taxon>Magnoliopsida</taxon>
        <taxon>eudicotyledons</taxon>
        <taxon>Gunneridae</taxon>
        <taxon>Pentapetalae</taxon>
        <taxon>rosids</taxon>
        <taxon>fabids</taxon>
        <taxon>Fabales</taxon>
        <taxon>Fabaceae</taxon>
        <taxon>Papilionoideae</taxon>
        <taxon>50 kb inversion clade</taxon>
        <taxon>NPAAA clade</taxon>
        <taxon>Hologalegina</taxon>
        <taxon>IRL clade</taxon>
        <taxon>Fabeae</taxon>
        <taxon>Vicia</taxon>
    </lineage>
</organism>
<dbReference type="AlphaFoldDB" id="A0AAV0ZLV7"/>
<keyword evidence="2" id="KW-1185">Reference proteome</keyword>
<name>A0AAV0ZLV7_VICFA</name>
<evidence type="ECO:0000313" key="2">
    <source>
        <dbReference type="Proteomes" id="UP001157006"/>
    </source>
</evidence>